<evidence type="ECO:0000259" key="17">
    <source>
        <dbReference type="Pfam" id="PF22461"/>
    </source>
</evidence>
<organism evidence="18 19">
    <name type="scientific">Aeromonas sobria</name>
    <dbReference type="NCBI Taxonomy" id="646"/>
    <lineage>
        <taxon>Bacteria</taxon>
        <taxon>Pseudomonadati</taxon>
        <taxon>Pseudomonadota</taxon>
        <taxon>Gammaproteobacteria</taxon>
        <taxon>Aeromonadales</taxon>
        <taxon>Aeromonadaceae</taxon>
        <taxon>Aeromonas</taxon>
    </lineage>
</organism>
<evidence type="ECO:0000313" key="19">
    <source>
        <dbReference type="Proteomes" id="UP000179934"/>
    </source>
</evidence>
<dbReference type="GO" id="GO:0015288">
    <property type="term" value="F:porin activity"/>
    <property type="evidence" value="ECO:0007669"/>
    <property type="project" value="UniProtKB-KW"/>
</dbReference>
<dbReference type="Proteomes" id="UP000179934">
    <property type="component" value="Unassembled WGS sequence"/>
</dbReference>
<dbReference type="GO" id="GO:0009279">
    <property type="term" value="C:cell outer membrane"/>
    <property type="evidence" value="ECO:0007669"/>
    <property type="project" value="UniProtKB-SubCell"/>
</dbReference>
<dbReference type="InterPro" id="IPR003715">
    <property type="entry name" value="Poly_export_N"/>
</dbReference>
<keyword evidence="13" id="KW-0998">Cell outer membrane</keyword>
<evidence type="ECO:0000256" key="1">
    <source>
        <dbReference type="ARBA" id="ARBA00004571"/>
    </source>
</evidence>
<dbReference type="InterPro" id="IPR054765">
    <property type="entry name" value="SLBB_dom"/>
</dbReference>
<dbReference type="Gene3D" id="3.10.560.10">
    <property type="entry name" value="Outer membrane lipoprotein wza domain like"/>
    <property type="match status" value="6"/>
</dbReference>
<feature type="domain" description="Soluble ligand binding" evidence="16">
    <location>
        <begin position="210"/>
        <end position="253"/>
    </location>
</feature>
<evidence type="ECO:0000256" key="9">
    <source>
        <dbReference type="ARBA" id="ARBA00023065"/>
    </source>
</evidence>
<keyword evidence="6" id="KW-0812">Transmembrane</keyword>
<dbReference type="EMBL" id="MKFU01000022">
    <property type="protein sequence ID" value="OHY91402.1"/>
    <property type="molecule type" value="Genomic_DNA"/>
</dbReference>
<dbReference type="PANTHER" id="PTHR33619">
    <property type="entry name" value="POLYSACCHARIDE EXPORT PROTEIN GFCE-RELATED"/>
    <property type="match status" value="1"/>
</dbReference>
<evidence type="ECO:0000313" key="18">
    <source>
        <dbReference type="EMBL" id="OHY91402.1"/>
    </source>
</evidence>
<sequence>MSMKRGAIEGLIGFFLLLFTSPLLASTLLAPGDRLAIVQPGEPAFDQPFQINKQGEITLPEVGTVVVGGKTLPQADELIRSALTPVYNNLSQLTVTLLEKRLLISVMGYVKKPGSYDLAPDGNVQMALDAAGGLVPGAQLNNMQVRRGSTVSSFDYKRYLDTGDASVLPPLQSLDVVFVPASPLIGNVQIDFDAATLAAGGDGDTGKAIKVFGEVNSPGAFSFKSGNSIVDLLMRAGGVTRFAGVERIRVINGDAPELFDLKAYLDSGNNKLLPNLAPGATIFVPKDEEQIKRGARTIYIMGEVFKPGAYEGREGDSFLDILANAGGPTRYAESRQIRLLRTDGSVEPIDLQAYTEGLQKALPQIKPGDAIFVPEKTDINEKSWLKVAPGRAVMVMGAVRIPGRYEWSDEMSLLDLIAHAGGPSERADIAKVQILTSEGGQATPTLFDLDKFLHQGGALASLPRIRAGFTIMIPELPTDPSDNKSQWVRQSPDSSIYIFGQVGAPGRYAFNDQLGFIDILSAADGPTAAADLRNVRIAHRNGSTARVSKLDLAMYFETGDETLLPKVMPGDSIYLPEKNRPWLDEPKENTIRVLGAIARPGRYRFDSSMTLLDLLAEAGGPTNTAYIKKIVVINMAASGQGDQARSFDLDGFAKEPDFSQLPVLRAGDTVFIPDSKSSNWAIFMDGMRDILTTISVVALVGTL</sequence>
<feature type="domain" description="Soluble ligand binding" evidence="16">
    <location>
        <begin position="393"/>
        <end position="434"/>
    </location>
</feature>
<keyword evidence="9" id="KW-0406">Ion transport</keyword>
<dbReference type="InterPro" id="IPR019554">
    <property type="entry name" value="Soluble_ligand-bd"/>
</dbReference>
<keyword evidence="5" id="KW-0762">Sugar transport</keyword>
<evidence type="ECO:0000256" key="8">
    <source>
        <dbReference type="ARBA" id="ARBA00023047"/>
    </source>
</evidence>
<keyword evidence="7" id="KW-0732">Signal</keyword>
<dbReference type="Pfam" id="PF02563">
    <property type="entry name" value="Poly_export"/>
    <property type="match status" value="1"/>
</dbReference>
<evidence type="ECO:0000256" key="10">
    <source>
        <dbReference type="ARBA" id="ARBA00023114"/>
    </source>
</evidence>
<evidence type="ECO:0000256" key="12">
    <source>
        <dbReference type="ARBA" id="ARBA00023139"/>
    </source>
</evidence>
<feature type="domain" description="SLBB" evidence="17">
    <location>
        <begin position="298"/>
        <end position="373"/>
    </location>
</feature>
<evidence type="ECO:0000256" key="13">
    <source>
        <dbReference type="ARBA" id="ARBA00023237"/>
    </source>
</evidence>
<evidence type="ECO:0000256" key="5">
    <source>
        <dbReference type="ARBA" id="ARBA00022597"/>
    </source>
</evidence>
<evidence type="ECO:0000259" key="15">
    <source>
        <dbReference type="Pfam" id="PF02563"/>
    </source>
</evidence>
<keyword evidence="11" id="KW-0472">Membrane</keyword>
<gene>
    <name evidence="18" type="ORF">BJD16_16710</name>
</gene>
<evidence type="ECO:0000256" key="6">
    <source>
        <dbReference type="ARBA" id="ARBA00022692"/>
    </source>
</evidence>
<evidence type="ECO:0000256" key="14">
    <source>
        <dbReference type="ARBA" id="ARBA00023288"/>
    </source>
</evidence>
<dbReference type="PANTHER" id="PTHR33619:SF3">
    <property type="entry name" value="POLYSACCHARIDE EXPORT PROTEIN GFCE-RELATED"/>
    <property type="match status" value="1"/>
</dbReference>
<dbReference type="Pfam" id="PF10531">
    <property type="entry name" value="SLBB"/>
    <property type="match status" value="4"/>
</dbReference>
<keyword evidence="10" id="KW-0626">Porin</keyword>
<accession>A0A1S2CRN7</accession>
<name>A0A1S2CRN7_AERSO</name>
<evidence type="ECO:0000256" key="11">
    <source>
        <dbReference type="ARBA" id="ARBA00023136"/>
    </source>
</evidence>
<dbReference type="GO" id="GO:0046930">
    <property type="term" value="C:pore complex"/>
    <property type="evidence" value="ECO:0007669"/>
    <property type="project" value="UniProtKB-KW"/>
</dbReference>
<dbReference type="GO" id="GO:0006811">
    <property type="term" value="P:monoatomic ion transport"/>
    <property type="evidence" value="ECO:0007669"/>
    <property type="project" value="UniProtKB-KW"/>
</dbReference>
<dbReference type="InterPro" id="IPR049712">
    <property type="entry name" value="Poly_export"/>
</dbReference>
<reference evidence="18 19" key="1">
    <citation type="submission" date="2016-09" db="EMBL/GenBank/DDBJ databases">
        <title>Draft Genome Sequence of Aeromonas sobria Strain 08005, Isolated from Sick Rana catesbeiana.</title>
        <authorList>
            <person name="Yang Q."/>
        </authorList>
    </citation>
    <scope>NUCLEOTIDE SEQUENCE [LARGE SCALE GENOMIC DNA]</scope>
    <source>
        <strain evidence="18 19">08005</strain>
    </source>
</reference>
<comment type="subcellular location">
    <subcellularLocation>
        <location evidence="1">Cell outer membrane</location>
        <topology evidence="1">Multi-pass membrane protein</topology>
    </subcellularLocation>
</comment>
<protein>
    <submittedName>
        <fullName evidence="18">Sugar ABC transporter substrate-binding protein</fullName>
    </submittedName>
</protein>
<comment type="similarity">
    <text evidence="2">Belongs to the BexD/CtrA/VexA family.</text>
</comment>
<comment type="caution">
    <text evidence="18">The sequence shown here is derived from an EMBL/GenBank/DDBJ whole genome shotgun (WGS) entry which is preliminary data.</text>
</comment>
<evidence type="ECO:0000259" key="16">
    <source>
        <dbReference type="Pfam" id="PF10531"/>
    </source>
</evidence>
<feature type="domain" description="Soluble ligand binding" evidence="16">
    <location>
        <begin position="591"/>
        <end position="639"/>
    </location>
</feature>
<dbReference type="GO" id="GO:0015159">
    <property type="term" value="F:polysaccharide transmembrane transporter activity"/>
    <property type="evidence" value="ECO:0007669"/>
    <property type="project" value="InterPro"/>
</dbReference>
<feature type="domain" description="Soluble ligand binding" evidence="16">
    <location>
        <begin position="104"/>
        <end position="149"/>
    </location>
</feature>
<keyword evidence="4" id="KW-1134">Transmembrane beta strand</keyword>
<evidence type="ECO:0000256" key="4">
    <source>
        <dbReference type="ARBA" id="ARBA00022452"/>
    </source>
</evidence>
<evidence type="ECO:0000256" key="3">
    <source>
        <dbReference type="ARBA" id="ARBA00022448"/>
    </source>
</evidence>
<feature type="domain" description="Polysaccharide export protein N-terminal" evidence="15">
    <location>
        <begin position="27"/>
        <end position="97"/>
    </location>
</feature>
<keyword evidence="14" id="KW-0449">Lipoprotein</keyword>
<keyword evidence="3" id="KW-0813">Transport</keyword>
<dbReference type="STRING" id="646.BJD16_16710"/>
<keyword evidence="12" id="KW-0564">Palmitate</keyword>
<evidence type="ECO:0000256" key="7">
    <source>
        <dbReference type="ARBA" id="ARBA00022729"/>
    </source>
</evidence>
<evidence type="ECO:0000256" key="2">
    <source>
        <dbReference type="ARBA" id="ARBA00009450"/>
    </source>
</evidence>
<proteinExistence type="inferred from homology"/>
<dbReference type="AlphaFoldDB" id="A0A1S2CRN7"/>
<keyword evidence="8" id="KW-0625">Polysaccharide transport</keyword>
<dbReference type="Pfam" id="PF22461">
    <property type="entry name" value="SLBB_2"/>
    <property type="match status" value="1"/>
</dbReference>
<dbReference type="Gene3D" id="3.30.1950.10">
    <property type="entry name" value="wza like domain"/>
    <property type="match status" value="1"/>
</dbReference>